<evidence type="ECO:0000313" key="4">
    <source>
        <dbReference type="Proteomes" id="UP001595751"/>
    </source>
</evidence>
<feature type="transmembrane region" description="Helical" evidence="2">
    <location>
        <begin position="12"/>
        <end position="31"/>
    </location>
</feature>
<evidence type="ECO:0000256" key="1">
    <source>
        <dbReference type="SAM" id="MobiDB-lite"/>
    </source>
</evidence>
<dbReference type="Proteomes" id="UP001595751">
    <property type="component" value="Unassembled WGS sequence"/>
</dbReference>
<dbReference type="RefSeq" id="WP_048742869.1">
    <property type="nucleotide sequence ID" value="NZ_CP047211.1"/>
</dbReference>
<evidence type="ECO:0000256" key="2">
    <source>
        <dbReference type="SAM" id="Phobius"/>
    </source>
</evidence>
<evidence type="ECO:0000313" key="3">
    <source>
        <dbReference type="EMBL" id="MFC3848758.1"/>
    </source>
</evidence>
<sequence>MNDKNKARRGASPALAAGVAGAATIGGMYVFSRLTGQATPEEKAWRYPADDLIDANYDNAYSSTYAVTIDAPAYAVWRLFKQIGADKSGSFSSEFLERVFARLPFFNSYEIQEEFQQPDSLVPGDIAAFDFHGMSMEWADVVPGKYLVQWVDTKHPPAAPGSYAFRFPGMTHFAAAWCFYVVPLRGGRSRLINHWRIGYEPASAAMKALNWVNIELIGGVMTRLQNIYVKRVLEFEKKQQHTGKFMRGVLGGRWFGSGTPAGRWDGTPLFEDTYTQWFRYGRQNPAVKEIREPVTDNPSWPPKGPGTPWAGEVDEDYFEGWTEPEFSWEEQIRQKQQRTYLPDWGKESSARP</sequence>
<protein>
    <recommendedName>
        <fullName evidence="5">Secreted protein</fullName>
    </recommendedName>
</protein>
<keyword evidence="2" id="KW-0472">Membrane</keyword>
<evidence type="ECO:0008006" key="5">
    <source>
        <dbReference type="Google" id="ProtNLM"/>
    </source>
</evidence>
<dbReference type="EMBL" id="JBHRZN010000001">
    <property type="protein sequence ID" value="MFC3848758.1"/>
    <property type="molecule type" value="Genomic_DNA"/>
</dbReference>
<keyword evidence="2" id="KW-0812">Transmembrane</keyword>
<name>A0ABV7ZLS8_9CORY</name>
<accession>A0ABV7ZLS8</accession>
<comment type="caution">
    <text evidence="3">The sequence shown here is derived from an EMBL/GenBank/DDBJ whole genome shotgun (WGS) entry which is preliminary data.</text>
</comment>
<gene>
    <name evidence="3" type="ORF">ACFORJ_01050</name>
</gene>
<keyword evidence="2" id="KW-1133">Transmembrane helix</keyword>
<reference evidence="4" key="1">
    <citation type="journal article" date="2019" name="Int. J. Syst. Evol. Microbiol.">
        <title>The Global Catalogue of Microorganisms (GCM) 10K type strain sequencing project: providing services to taxonomists for standard genome sequencing and annotation.</title>
        <authorList>
            <consortium name="The Broad Institute Genomics Platform"/>
            <consortium name="The Broad Institute Genome Sequencing Center for Infectious Disease"/>
            <person name="Wu L."/>
            <person name="Ma J."/>
        </authorList>
    </citation>
    <scope>NUCLEOTIDE SEQUENCE [LARGE SCALE GENOMIC DNA]</scope>
    <source>
        <strain evidence="4">CCUG 53252</strain>
    </source>
</reference>
<organism evidence="3 4">
    <name type="scientific">Corynebacterium hansenii</name>
    <dbReference type="NCBI Taxonomy" id="394964"/>
    <lineage>
        <taxon>Bacteria</taxon>
        <taxon>Bacillati</taxon>
        <taxon>Actinomycetota</taxon>
        <taxon>Actinomycetes</taxon>
        <taxon>Mycobacteriales</taxon>
        <taxon>Corynebacteriaceae</taxon>
        <taxon>Corynebacterium</taxon>
    </lineage>
</organism>
<proteinExistence type="predicted"/>
<keyword evidence="4" id="KW-1185">Reference proteome</keyword>
<feature type="region of interest" description="Disordered" evidence="1">
    <location>
        <begin position="291"/>
        <end position="312"/>
    </location>
</feature>